<dbReference type="GO" id="GO:0003677">
    <property type="term" value="F:DNA binding"/>
    <property type="evidence" value="ECO:0007669"/>
    <property type="project" value="InterPro"/>
</dbReference>
<dbReference type="KEGG" id="aab:A4R43_36435"/>
<accession>A0A344LGT8</accession>
<reference evidence="2 3" key="1">
    <citation type="submission" date="2016-04" db="EMBL/GenBank/DDBJ databases">
        <title>Complete genome sequence and analysis of deep-sea sediment isolate, Amycolatopsis sp. WP1.</title>
        <authorList>
            <person name="Wang H."/>
            <person name="Chen S."/>
            <person name="Wu Q."/>
        </authorList>
    </citation>
    <scope>NUCLEOTIDE SEQUENCE [LARGE SCALE GENOMIC DNA]</scope>
    <source>
        <strain evidence="2 3">WP1</strain>
    </source>
</reference>
<evidence type="ECO:0000313" key="2">
    <source>
        <dbReference type="EMBL" id="AXB47262.1"/>
    </source>
</evidence>
<dbReference type="PROSITE" id="PS50943">
    <property type="entry name" value="HTH_CROC1"/>
    <property type="match status" value="1"/>
</dbReference>
<dbReference type="InterPro" id="IPR043917">
    <property type="entry name" value="DUF5753"/>
</dbReference>
<dbReference type="Pfam" id="PF19054">
    <property type="entry name" value="DUF5753"/>
    <property type="match status" value="1"/>
</dbReference>
<proteinExistence type="predicted"/>
<gene>
    <name evidence="2" type="ORF">A4R43_36435</name>
</gene>
<dbReference type="Proteomes" id="UP000250434">
    <property type="component" value="Chromosome"/>
</dbReference>
<dbReference type="OrthoDB" id="3605826at2"/>
<keyword evidence="3" id="KW-1185">Reference proteome</keyword>
<organism evidence="2 3">
    <name type="scientific">Amycolatopsis albispora</name>
    <dbReference type="NCBI Taxonomy" id="1804986"/>
    <lineage>
        <taxon>Bacteria</taxon>
        <taxon>Bacillati</taxon>
        <taxon>Actinomycetota</taxon>
        <taxon>Actinomycetes</taxon>
        <taxon>Pseudonocardiales</taxon>
        <taxon>Pseudonocardiaceae</taxon>
        <taxon>Amycolatopsis</taxon>
    </lineage>
</organism>
<dbReference type="SMART" id="SM00530">
    <property type="entry name" value="HTH_XRE"/>
    <property type="match status" value="1"/>
</dbReference>
<dbReference type="Pfam" id="PF13560">
    <property type="entry name" value="HTH_31"/>
    <property type="match status" value="1"/>
</dbReference>
<name>A0A344LGT8_9PSEU</name>
<dbReference type="AlphaFoldDB" id="A0A344LGT8"/>
<protein>
    <recommendedName>
        <fullName evidence="1">HTH cro/C1-type domain-containing protein</fullName>
    </recommendedName>
</protein>
<dbReference type="SUPFAM" id="SSF47413">
    <property type="entry name" value="lambda repressor-like DNA-binding domains"/>
    <property type="match status" value="1"/>
</dbReference>
<dbReference type="CDD" id="cd00093">
    <property type="entry name" value="HTH_XRE"/>
    <property type="match status" value="1"/>
</dbReference>
<feature type="domain" description="HTH cro/C1-type" evidence="1">
    <location>
        <begin position="6"/>
        <end position="60"/>
    </location>
</feature>
<evidence type="ECO:0000259" key="1">
    <source>
        <dbReference type="PROSITE" id="PS50943"/>
    </source>
</evidence>
<evidence type="ECO:0000313" key="3">
    <source>
        <dbReference type="Proteomes" id="UP000250434"/>
    </source>
</evidence>
<sequence length="268" mass="29933">MIGARLRTARKAAGVTQARVAAVLELSQSTVTKIEKGQTTISADNLGKLVEFLGVDEATAAELRKFSEADAAERQRSRRPAGPLWFGDIPDLERRAREIRSWTGERLPGVLQSEQYMRALFQGRANVDDLVEARKDRQRLFDHEGIREFLLSESALDRVRATADPLMALDQVQHLLKCGELAGVAIRIVPYAADLYVAPDFTILRLDEGDRVYVEYQSGKLLLHKHKDVREHWDAWAVLDELALPVEESARLLAGIRDRLDAGLAGQA</sequence>
<dbReference type="Gene3D" id="1.10.260.40">
    <property type="entry name" value="lambda repressor-like DNA-binding domains"/>
    <property type="match status" value="1"/>
</dbReference>
<dbReference type="InterPro" id="IPR001387">
    <property type="entry name" value="Cro/C1-type_HTH"/>
</dbReference>
<dbReference type="InterPro" id="IPR010982">
    <property type="entry name" value="Lambda_DNA-bd_dom_sf"/>
</dbReference>
<dbReference type="EMBL" id="CP015163">
    <property type="protein sequence ID" value="AXB47262.1"/>
    <property type="molecule type" value="Genomic_DNA"/>
</dbReference>